<keyword evidence="10" id="KW-0131">Cell cycle</keyword>
<dbReference type="InterPro" id="IPR036388">
    <property type="entry name" value="WH-like_DNA-bd_sf"/>
</dbReference>
<evidence type="ECO:0000256" key="7">
    <source>
        <dbReference type="SAM" id="MobiDB-lite"/>
    </source>
</evidence>
<evidence type="ECO:0000256" key="3">
    <source>
        <dbReference type="ARBA" id="ARBA00022840"/>
    </source>
</evidence>
<dbReference type="PANTHER" id="PTHR22683:SF41">
    <property type="entry name" value="DNA TRANSLOCASE FTSK"/>
    <property type="match status" value="1"/>
</dbReference>
<feature type="transmembrane region" description="Helical" evidence="8">
    <location>
        <begin position="229"/>
        <end position="253"/>
    </location>
</feature>
<feature type="transmembrane region" description="Helical" evidence="8">
    <location>
        <begin position="108"/>
        <end position="126"/>
    </location>
</feature>
<proteinExistence type="inferred from homology"/>
<dbReference type="PROSITE" id="PS50901">
    <property type="entry name" value="FTSK"/>
    <property type="match status" value="1"/>
</dbReference>
<keyword evidence="11" id="KW-1185">Reference proteome</keyword>
<dbReference type="InterPro" id="IPR027417">
    <property type="entry name" value="P-loop_NTPase"/>
</dbReference>
<reference evidence="11" key="1">
    <citation type="submission" date="2015-10" db="EMBL/GenBank/DDBJ databases">
        <title>Complete genome sequence of Streptomyces ambofaciens DSM 40697.</title>
        <authorList>
            <person name="Thibessard A."/>
            <person name="Leblond P."/>
        </authorList>
    </citation>
    <scope>NUCLEOTIDE SEQUENCE [LARGE SCALE GENOMIC DNA]</scope>
    <source>
        <strain evidence="11">DSM 40697</strain>
    </source>
</reference>
<evidence type="ECO:0000256" key="2">
    <source>
        <dbReference type="ARBA" id="ARBA00022741"/>
    </source>
</evidence>
<dbReference type="InterPro" id="IPR050206">
    <property type="entry name" value="FtsK/SpoIIIE/SftA"/>
</dbReference>
<dbReference type="InterPro" id="IPR002543">
    <property type="entry name" value="FtsK_dom"/>
</dbReference>
<comment type="similarity">
    <text evidence="1">Belongs to the FtsK/SpoIIIE/SftA family.</text>
</comment>
<dbReference type="Pfam" id="PF17854">
    <property type="entry name" value="FtsK_alpha"/>
    <property type="match status" value="1"/>
</dbReference>
<name>A0ABM6B543_STRAM</name>
<dbReference type="GO" id="GO:0051301">
    <property type="term" value="P:cell division"/>
    <property type="evidence" value="ECO:0007669"/>
    <property type="project" value="UniProtKB-KW"/>
</dbReference>
<keyword evidence="4" id="KW-0238">DNA-binding</keyword>
<sequence length="926" mass="98503">MSTGVSPGNLTPMASRPSAAKKQPAKKAVAPAKGPARKAAAKKAPPRKAPVRKAAAKKPAPRPAPSPTGGVYRLVRALWLGIAHAVGAVFRGVGQGAKNLDPAHRKDGVALLLLGIALIVAAGTWADLKGPVGDLIEILVTGAFGRLDLLVPILLGSVAVRLIRHPEKPEANGRIVIGLSALVVGVLGQVHVACGSPARGDGMQAIRDAGGLIGWGAATPLSYTMTDVLAVPLLVLLTVFGLLVVTATPVNAIPQRLRQLGVRLGLVRDVEADEFFDDEERYEEQWREALPARPRRRGGPVADEPYDPDAAEQEALTRRRGRPRRSAVPQPEMNRQMDAVDVAAAAAAALDGAVMHGMPPSPLVADLTQGVSTGEREAPTPTPVPAARPQPGKLKKDAPARTVAEPAGGVPDLTKTPPPKERDLPPRAEQLQLSGDITYSLPSLDLLTRGGPGKARSAANDAIVASLTTVFTEFKVDAAVTGFTRGPTVTRYEVELGPAVKVERITALTKNIAYAVASPDVRIISPIPGKSAVGIEIPNTDREMVNLGDVLRLAESAEDDDPMLVAFGKDVEGGYVMHSLAKMPHILVAGATGSGKSSCINCLITSIMMRATPEDVRMILVDPKRVELTAYEGIPHLITPIITNPKRAAEALQWVVREMDLRYDDLAAYGYRHIDDFNRAVREGKVKPPEGSERELQPYPYLLVIVDELADLMMVAPRDVEDAIVRITQLARAAGIHLVLATQRPSVDVVTGLIKANVPSRLAFATSSLADSRVILDQPGAEKLIGKGDGLFLPMGANKPTRMQGAFVTEEEVAVVVQHCKDQMAPVFREDVTVGTKQKKEIDEDIGDDLDLLCQAAELVVSTQFGSTSMLQRKLRVGFAKAGRLMDLMESRSIVGPSEGSKARDVLVKPDELDGVLAVIRGESEG</sequence>
<dbReference type="Pfam" id="PF01580">
    <property type="entry name" value="FtsK_SpoIIIE"/>
    <property type="match status" value="1"/>
</dbReference>
<dbReference type="Pfam" id="PF09397">
    <property type="entry name" value="FtsK_gamma"/>
    <property type="match status" value="1"/>
</dbReference>
<feature type="compositionally biased region" description="Low complexity" evidence="7">
    <location>
        <begin position="14"/>
        <end position="34"/>
    </location>
</feature>
<accession>A0ABM6B543</accession>
<feature type="region of interest" description="Disordered" evidence="7">
    <location>
        <begin position="360"/>
        <end position="427"/>
    </location>
</feature>
<keyword evidence="10" id="KW-0132">Cell division</keyword>
<keyword evidence="2 6" id="KW-0547">Nucleotide-binding</keyword>
<dbReference type="InterPro" id="IPR003593">
    <property type="entry name" value="AAA+_ATPase"/>
</dbReference>
<evidence type="ECO:0000313" key="11">
    <source>
        <dbReference type="Proteomes" id="UP000076720"/>
    </source>
</evidence>
<gene>
    <name evidence="10" type="ORF">SAM40697_4945</name>
</gene>
<keyword evidence="8" id="KW-1133">Transmembrane helix</keyword>
<feature type="region of interest" description="Disordered" evidence="7">
    <location>
        <begin position="291"/>
        <end position="335"/>
    </location>
</feature>
<keyword evidence="8" id="KW-0472">Membrane</keyword>
<dbReference type="EMBL" id="CP012949">
    <property type="protein sequence ID" value="ANB08902.1"/>
    <property type="molecule type" value="Genomic_DNA"/>
</dbReference>
<dbReference type="InterPro" id="IPR018541">
    <property type="entry name" value="Ftsk_gamma"/>
</dbReference>
<feature type="compositionally biased region" description="Basic residues" evidence="7">
    <location>
        <begin position="35"/>
        <end position="60"/>
    </location>
</feature>
<feature type="region of interest" description="Disordered" evidence="7">
    <location>
        <begin position="1"/>
        <end position="67"/>
    </location>
</feature>
<organism evidence="10 11">
    <name type="scientific">Streptomyces ambofaciens</name>
    <dbReference type="NCBI Taxonomy" id="1889"/>
    <lineage>
        <taxon>Bacteria</taxon>
        <taxon>Bacillati</taxon>
        <taxon>Actinomycetota</taxon>
        <taxon>Actinomycetes</taxon>
        <taxon>Kitasatosporales</taxon>
        <taxon>Streptomycetaceae</taxon>
        <taxon>Streptomyces</taxon>
    </lineage>
</organism>
<dbReference type="Proteomes" id="UP000076720">
    <property type="component" value="Chromosome"/>
</dbReference>
<dbReference type="PANTHER" id="PTHR22683">
    <property type="entry name" value="SPORULATION PROTEIN RELATED"/>
    <property type="match status" value="1"/>
</dbReference>
<dbReference type="Gene3D" id="1.10.10.10">
    <property type="entry name" value="Winged helix-like DNA-binding domain superfamily/Winged helix DNA-binding domain"/>
    <property type="match status" value="1"/>
</dbReference>
<comment type="function">
    <text evidence="5">Essential cell division protein that coordinates cell division and chromosome segregation. The N-terminus is involved in assembly of the cell-division machinery. The C-terminus functions as a DNA motor that moves dsDNA in an ATP-dependent manner towards the dif recombination site, which is located within the replication terminus region. Required for activation of the Xer recombinase, allowing activation of chromosome unlinking by recombination.</text>
</comment>
<evidence type="ECO:0000256" key="4">
    <source>
        <dbReference type="ARBA" id="ARBA00023125"/>
    </source>
</evidence>
<evidence type="ECO:0000313" key="10">
    <source>
        <dbReference type="EMBL" id="ANB08902.1"/>
    </source>
</evidence>
<feature type="domain" description="FtsK" evidence="9">
    <location>
        <begin position="573"/>
        <end position="773"/>
    </location>
</feature>
<dbReference type="SMART" id="SM00382">
    <property type="entry name" value="AAA"/>
    <property type="match status" value="1"/>
</dbReference>
<evidence type="ECO:0000259" key="9">
    <source>
        <dbReference type="PROSITE" id="PS50901"/>
    </source>
</evidence>
<evidence type="ECO:0000256" key="1">
    <source>
        <dbReference type="ARBA" id="ARBA00006474"/>
    </source>
</evidence>
<dbReference type="Gene3D" id="3.40.50.300">
    <property type="entry name" value="P-loop containing nucleotide triphosphate hydrolases"/>
    <property type="match status" value="1"/>
</dbReference>
<evidence type="ECO:0000256" key="8">
    <source>
        <dbReference type="SAM" id="Phobius"/>
    </source>
</evidence>
<dbReference type="Gene3D" id="3.30.980.40">
    <property type="match status" value="1"/>
</dbReference>
<protein>
    <submittedName>
        <fullName evidence="10">Cell division protein FtsK</fullName>
    </submittedName>
</protein>
<dbReference type="SMART" id="SM00843">
    <property type="entry name" value="Ftsk_gamma"/>
    <property type="match status" value="1"/>
</dbReference>
<keyword evidence="3 6" id="KW-0067">ATP-binding</keyword>
<dbReference type="InterPro" id="IPR041027">
    <property type="entry name" value="FtsK_alpha"/>
</dbReference>
<dbReference type="SUPFAM" id="SSF46785">
    <property type="entry name" value="Winged helix' DNA-binding domain"/>
    <property type="match status" value="1"/>
</dbReference>
<evidence type="ECO:0000256" key="6">
    <source>
        <dbReference type="PROSITE-ProRule" id="PRU00289"/>
    </source>
</evidence>
<dbReference type="InterPro" id="IPR036390">
    <property type="entry name" value="WH_DNA-bd_sf"/>
</dbReference>
<dbReference type="CDD" id="cd01127">
    <property type="entry name" value="TrwB_TraG_TraD_VirD4"/>
    <property type="match status" value="1"/>
</dbReference>
<dbReference type="SUPFAM" id="SSF52540">
    <property type="entry name" value="P-loop containing nucleoside triphosphate hydrolases"/>
    <property type="match status" value="1"/>
</dbReference>
<keyword evidence="8" id="KW-0812">Transmembrane</keyword>
<reference evidence="10 11" key="2">
    <citation type="journal article" date="2016" name="Genome Announc.">
        <title>Complete Genome Sequence of Streptomyces ambofaciens DSM 40697, a Paradigm for Genome Plasticity Studies.</title>
        <authorList>
            <person name="Thibessard A."/>
            <person name="Leblond P."/>
        </authorList>
    </citation>
    <scope>NUCLEOTIDE SEQUENCE [LARGE SCALE GENOMIC DNA]</scope>
    <source>
        <strain evidence="10 11">DSM 40697</strain>
    </source>
</reference>
<feature type="binding site" evidence="6">
    <location>
        <begin position="590"/>
        <end position="597"/>
    </location>
    <ligand>
        <name>ATP</name>
        <dbReference type="ChEBI" id="CHEBI:30616"/>
    </ligand>
</feature>
<feature type="transmembrane region" description="Helical" evidence="8">
    <location>
        <begin position="138"/>
        <end position="163"/>
    </location>
</feature>
<evidence type="ECO:0000256" key="5">
    <source>
        <dbReference type="ARBA" id="ARBA00024986"/>
    </source>
</evidence>